<comment type="caution">
    <text evidence="2">The sequence shown here is derived from an EMBL/GenBank/DDBJ whole genome shotgun (WGS) entry which is preliminary data.</text>
</comment>
<evidence type="ECO:0000313" key="2">
    <source>
        <dbReference type="EMBL" id="KAJ7024082.1"/>
    </source>
</evidence>
<organism evidence="2 3">
    <name type="scientific">Mycena alexandri</name>
    <dbReference type="NCBI Taxonomy" id="1745969"/>
    <lineage>
        <taxon>Eukaryota</taxon>
        <taxon>Fungi</taxon>
        <taxon>Dikarya</taxon>
        <taxon>Basidiomycota</taxon>
        <taxon>Agaricomycotina</taxon>
        <taxon>Agaricomycetes</taxon>
        <taxon>Agaricomycetidae</taxon>
        <taxon>Agaricales</taxon>
        <taxon>Marasmiineae</taxon>
        <taxon>Mycenaceae</taxon>
        <taxon>Mycena</taxon>
    </lineage>
</organism>
<protein>
    <submittedName>
        <fullName evidence="2">Uncharacterized protein</fullName>
    </submittedName>
</protein>
<evidence type="ECO:0000313" key="3">
    <source>
        <dbReference type="Proteomes" id="UP001218188"/>
    </source>
</evidence>
<sequence length="434" mass="48560">MASCVNRMWDRDRPKGERCKAVPWRGIECGIEIDRRMNGAKVIRDWGQECGIEIDRRVNSAEVETKLILEVEQQLHVDVGRDRFHVNFGASFSLAPSCTARLYMLKALGWLRLDPEYSNDAPKLVLSSPLCHIPHEQWSITAGPELLRLLNSTSRGTQLRRGYIATSLRHCLMFCGVDALHGFTSAQDSSVAVWLLAATSTLRRDRTNLVFEFGIQRTSSRLAHRESMLHDGREHMDVGAGEGSNNKLELLDADVSAGVGVEALGRCFGIAVKLRRSETVHVWSESEIVFCSNWLQIESSVVFLTVRILWTISAATAWQWSCGTFSATPVAMLQTTGHGQREFTNAMKVDMVKGNSQQRSLYCWTWDRWRGKFDTGWVVGAGNVVPRAAGSLVFNIGVGALGLARRVTDMMIERKRWALVSLQYKTQLGIDKGS</sequence>
<evidence type="ECO:0000313" key="1">
    <source>
        <dbReference type="EMBL" id="KAJ7021577.1"/>
    </source>
</evidence>
<dbReference type="EMBL" id="JARJCM010000176">
    <property type="protein sequence ID" value="KAJ7024082.1"/>
    <property type="molecule type" value="Genomic_DNA"/>
</dbReference>
<dbReference type="Proteomes" id="UP001218188">
    <property type="component" value="Unassembled WGS sequence"/>
</dbReference>
<keyword evidence="3" id="KW-1185">Reference proteome</keyword>
<dbReference type="EMBL" id="JARJCM010000228">
    <property type="protein sequence ID" value="KAJ7021577.1"/>
    <property type="molecule type" value="Genomic_DNA"/>
</dbReference>
<accession>A0AAD6WSU7</accession>
<name>A0AAD6WSU7_9AGAR</name>
<gene>
    <name evidence="2" type="ORF">C8F04DRAFT_1192820</name>
    <name evidence="1" type="ORF">C8F04DRAFT_1195343</name>
</gene>
<dbReference type="AlphaFoldDB" id="A0AAD6WSU7"/>
<proteinExistence type="predicted"/>
<reference evidence="2" key="1">
    <citation type="submission" date="2023-03" db="EMBL/GenBank/DDBJ databases">
        <title>Massive genome expansion in bonnet fungi (Mycena s.s.) driven by repeated elements and novel gene families across ecological guilds.</title>
        <authorList>
            <consortium name="Lawrence Berkeley National Laboratory"/>
            <person name="Harder C.B."/>
            <person name="Miyauchi S."/>
            <person name="Viragh M."/>
            <person name="Kuo A."/>
            <person name="Thoen E."/>
            <person name="Andreopoulos B."/>
            <person name="Lu D."/>
            <person name="Skrede I."/>
            <person name="Drula E."/>
            <person name="Henrissat B."/>
            <person name="Morin E."/>
            <person name="Kohler A."/>
            <person name="Barry K."/>
            <person name="LaButti K."/>
            <person name="Morin E."/>
            <person name="Salamov A."/>
            <person name="Lipzen A."/>
            <person name="Mereny Z."/>
            <person name="Hegedus B."/>
            <person name="Baldrian P."/>
            <person name="Stursova M."/>
            <person name="Weitz H."/>
            <person name="Taylor A."/>
            <person name="Grigoriev I.V."/>
            <person name="Nagy L.G."/>
            <person name="Martin F."/>
            <person name="Kauserud H."/>
        </authorList>
    </citation>
    <scope>NUCLEOTIDE SEQUENCE</scope>
    <source>
        <strain evidence="2">CBHHK200</strain>
    </source>
</reference>